<name>A0ABU4TKM8_9PSEU</name>
<keyword evidence="2" id="KW-0812">Transmembrane</keyword>
<keyword evidence="4" id="KW-1185">Reference proteome</keyword>
<dbReference type="Proteomes" id="UP001271792">
    <property type="component" value="Unassembled WGS sequence"/>
</dbReference>
<evidence type="ECO:0000256" key="2">
    <source>
        <dbReference type="SAM" id="Phobius"/>
    </source>
</evidence>
<reference evidence="3 4" key="1">
    <citation type="submission" date="2023-11" db="EMBL/GenBank/DDBJ databases">
        <title>Lentzea sokolovensis, sp. nov., Lentzea kristufkii, sp. nov., and Lentzea miocenensis, sp. nov., rare actinobacteria from Sokolov Coal Basin, Miocene lacustrine sediment, Czech Republic.</title>
        <authorList>
            <person name="Lara A."/>
            <person name="Kotroba L."/>
            <person name="Nouioui I."/>
            <person name="Neumann-Schaal M."/>
            <person name="Mast Y."/>
            <person name="Chronakova A."/>
        </authorList>
    </citation>
    <scope>NUCLEOTIDE SEQUENCE [LARGE SCALE GENOMIC DNA]</scope>
    <source>
        <strain evidence="3 4">BCCO 10_0798</strain>
    </source>
</reference>
<feature type="transmembrane region" description="Helical" evidence="2">
    <location>
        <begin position="126"/>
        <end position="152"/>
    </location>
</feature>
<feature type="transmembrane region" description="Helical" evidence="2">
    <location>
        <begin position="246"/>
        <end position="263"/>
    </location>
</feature>
<feature type="transmembrane region" description="Helical" evidence="2">
    <location>
        <begin position="52"/>
        <end position="70"/>
    </location>
</feature>
<keyword evidence="2" id="KW-0472">Membrane</keyword>
<proteinExistence type="predicted"/>
<accession>A0ABU4TKM8</accession>
<evidence type="ECO:0008006" key="5">
    <source>
        <dbReference type="Google" id="ProtNLM"/>
    </source>
</evidence>
<evidence type="ECO:0000313" key="4">
    <source>
        <dbReference type="Proteomes" id="UP001271792"/>
    </source>
</evidence>
<feature type="transmembrane region" description="Helical" evidence="2">
    <location>
        <begin position="82"/>
        <end position="105"/>
    </location>
</feature>
<sequence>MTVGHPAAWQQHQAAPPAAPGPWAARAARSSSFWRLVAVEARKLVGTRSDKIVMACAPVFLVGLMALFTLPQTNLASAGRQLQPMLMVIQLGLLLVFATVIKLVAGEWQYKSVQPTLLVQPSRLRYLLAQGTVLAGVWLACSMFTFVLYPLLIKTAAQGLNHNYLLGSRPGWVLGVTMLATAQVLLTALIVSLLIPNTGGSLTVFFVVVPLLAVARLALPEVFGLVYPLEAAWHMAGDGAGWPQTISSLVIWLTLLAVSLVVLSRRDAG</sequence>
<feature type="transmembrane region" description="Helical" evidence="2">
    <location>
        <begin position="172"/>
        <end position="195"/>
    </location>
</feature>
<comment type="caution">
    <text evidence="3">The sequence shown here is derived from an EMBL/GenBank/DDBJ whole genome shotgun (WGS) entry which is preliminary data.</text>
</comment>
<gene>
    <name evidence="3" type="ORF">SK571_04495</name>
</gene>
<keyword evidence="2" id="KW-1133">Transmembrane helix</keyword>
<dbReference type="RefSeq" id="WP_319982744.1">
    <property type="nucleotide sequence ID" value="NZ_JAXAVV010000002.1"/>
</dbReference>
<evidence type="ECO:0000313" key="3">
    <source>
        <dbReference type="EMBL" id="MDX8048628.1"/>
    </source>
</evidence>
<dbReference type="EMBL" id="JAXAVV010000002">
    <property type="protein sequence ID" value="MDX8048628.1"/>
    <property type="molecule type" value="Genomic_DNA"/>
</dbReference>
<organism evidence="3 4">
    <name type="scientific">Lentzea kristufekii</name>
    <dbReference type="NCBI Taxonomy" id="3095430"/>
    <lineage>
        <taxon>Bacteria</taxon>
        <taxon>Bacillati</taxon>
        <taxon>Actinomycetota</taxon>
        <taxon>Actinomycetes</taxon>
        <taxon>Pseudonocardiales</taxon>
        <taxon>Pseudonocardiaceae</taxon>
        <taxon>Lentzea</taxon>
    </lineage>
</organism>
<reference evidence="3 4" key="2">
    <citation type="submission" date="2023-11" db="EMBL/GenBank/DDBJ databases">
        <authorList>
            <person name="Lara A.C."/>
            <person name="Chronakova A."/>
        </authorList>
    </citation>
    <scope>NUCLEOTIDE SEQUENCE [LARGE SCALE GENOMIC DNA]</scope>
    <source>
        <strain evidence="3 4">BCCO 10_0798</strain>
    </source>
</reference>
<feature type="transmembrane region" description="Helical" evidence="2">
    <location>
        <begin position="202"/>
        <end position="226"/>
    </location>
</feature>
<protein>
    <recommendedName>
        <fullName evidence="5">ABC-2 type transport system permease protein</fullName>
    </recommendedName>
</protein>
<feature type="region of interest" description="Disordered" evidence="1">
    <location>
        <begin position="1"/>
        <end position="21"/>
    </location>
</feature>
<evidence type="ECO:0000256" key="1">
    <source>
        <dbReference type="SAM" id="MobiDB-lite"/>
    </source>
</evidence>